<evidence type="ECO:0000313" key="1">
    <source>
        <dbReference type="EMBL" id="KAL1269784.1"/>
    </source>
</evidence>
<evidence type="ECO:0000313" key="2">
    <source>
        <dbReference type="Proteomes" id="UP001558613"/>
    </source>
</evidence>
<comment type="caution">
    <text evidence="1">The sequence shown here is derived from an EMBL/GenBank/DDBJ whole genome shotgun (WGS) entry which is preliminary data.</text>
</comment>
<organism evidence="1 2">
    <name type="scientific">Cirrhinus molitorella</name>
    <name type="common">mud carp</name>
    <dbReference type="NCBI Taxonomy" id="172907"/>
    <lineage>
        <taxon>Eukaryota</taxon>
        <taxon>Metazoa</taxon>
        <taxon>Chordata</taxon>
        <taxon>Craniata</taxon>
        <taxon>Vertebrata</taxon>
        <taxon>Euteleostomi</taxon>
        <taxon>Actinopterygii</taxon>
        <taxon>Neopterygii</taxon>
        <taxon>Teleostei</taxon>
        <taxon>Ostariophysi</taxon>
        <taxon>Cypriniformes</taxon>
        <taxon>Cyprinidae</taxon>
        <taxon>Labeoninae</taxon>
        <taxon>Labeonini</taxon>
        <taxon>Cirrhinus</taxon>
    </lineage>
</organism>
<protein>
    <submittedName>
        <fullName evidence="1">Uncharacterized protein</fullName>
    </submittedName>
</protein>
<gene>
    <name evidence="1" type="ORF">QQF64_032073</name>
</gene>
<proteinExistence type="predicted"/>
<dbReference type="EMBL" id="JAYMGO010000008">
    <property type="protein sequence ID" value="KAL1269784.1"/>
    <property type="molecule type" value="Genomic_DNA"/>
</dbReference>
<reference evidence="1 2" key="1">
    <citation type="submission" date="2023-09" db="EMBL/GenBank/DDBJ databases">
        <authorList>
            <person name="Wang M."/>
        </authorList>
    </citation>
    <scope>NUCLEOTIDE SEQUENCE [LARGE SCALE GENOMIC DNA]</scope>
    <source>
        <strain evidence="1">GT-2023</strain>
        <tissue evidence="1">Liver</tissue>
    </source>
</reference>
<sequence length="142" mass="15756">MLESALLTGDHFPFFQKIQHRLSLRTAGLSTLGSTPAVPFGWPRSQMPLENSFETPSTVERAVPSTLCAQGDRNGKMKALCLLRAKKMAREESICSALRGNIDLFVNRNRNSWDMADAVPANAGCVRSAGHGMSRFMLLFWR</sequence>
<accession>A0ABR3MYS2</accession>
<dbReference type="Proteomes" id="UP001558613">
    <property type="component" value="Unassembled WGS sequence"/>
</dbReference>
<name>A0ABR3MYS2_9TELE</name>
<keyword evidence="2" id="KW-1185">Reference proteome</keyword>